<feature type="transmembrane region" description="Helical" evidence="2">
    <location>
        <begin position="12"/>
        <end position="37"/>
    </location>
</feature>
<feature type="transmembrane region" description="Helical" evidence="2">
    <location>
        <begin position="146"/>
        <end position="171"/>
    </location>
</feature>
<evidence type="ECO:0000313" key="3">
    <source>
        <dbReference type="EMBL" id="KAG7385401.1"/>
    </source>
</evidence>
<sequence length="534" mass="60544">MGNMLGMVLNTVVTGVDVLTGQILSVISLTIWLPLGLGAPSTLRYDIVRLVMRTFDFWFFSCTTTLTAVLISTYFWDLRFCRMMIDWIGFHNIVFIDGQVRGIRPLILVTILGILPLVFMLLWIMLERLDGCTSFSVLSHSNTHTNFSLSGVDIIGNGMITLTLLITKIVIRKRQTLRGRQRSSIVECVIYRCGLKLEQIEGPTIVHARRNRSSRVTSQKDVVAASDSSENVGRGESSLVQQMTFVEFPHTFDSNHVVFQLRISDSILVLVYGVGIVGLLLSFLVLINGFGDVEPELLFTQAWGGLLCSLVFAVPFVSLYQRDLFKLLVTSFDFFFYAFQTTTATLSVCILYNWERSQCLMLFTWWIWIQWALTLDSLTPTVRDKLHFRPYMAAPVVALVLLGHIALISSVFFVGDKDLHDSILYRGVIWDRELAVRAMPFYFSRIVTLSLWCPRLIWRLSTASKSEVTIIRGSVCYDNYFAKRGRSRSRGGTTKKICEKRQQYPFSRGRIEPTVLPGPRMGPTSKSLVAIQPD</sequence>
<feature type="region of interest" description="Disordered" evidence="1">
    <location>
        <begin position="515"/>
        <end position="534"/>
    </location>
</feature>
<feature type="transmembrane region" description="Helical" evidence="2">
    <location>
        <begin position="332"/>
        <end position="354"/>
    </location>
</feature>
<organism evidence="3 4">
    <name type="scientific">Phytophthora pseudosyringae</name>
    <dbReference type="NCBI Taxonomy" id="221518"/>
    <lineage>
        <taxon>Eukaryota</taxon>
        <taxon>Sar</taxon>
        <taxon>Stramenopiles</taxon>
        <taxon>Oomycota</taxon>
        <taxon>Peronosporomycetes</taxon>
        <taxon>Peronosporales</taxon>
        <taxon>Peronosporaceae</taxon>
        <taxon>Phytophthora</taxon>
    </lineage>
</organism>
<gene>
    <name evidence="3" type="ORF">PHYPSEUDO_001530</name>
</gene>
<dbReference type="AlphaFoldDB" id="A0A8T1VVZ4"/>
<keyword evidence="2" id="KW-0812">Transmembrane</keyword>
<accession>A0A8T1VVZ4</accession>
<keyword evidence="4" id="KW-1185">Reference proteome</keyword>
<feature type="transmembrane region" description="Helical" evidence="2">
    <location>
        <begin position="267"/>
        <end position="290"/>
    </location>
</feature>
<keyword evidence="2" id="KW-1133">Transmembrane helix</keyword>
<feature type="transmembrane region" description="Helical" evidence="2">
    <location>
        <begin position="106"/>
        <end position="126"/>
    </location>
</feature>
<protein>
    <submittedName>
        <fullName evidence="3">Uncharacterized protein</fullName>
    </submittedName>
</protein>
<evidence type="ECO:0000313" key="4">
    <source>
        <dbReference type="Proteomes" id="UP000694044"/>
    </source>
</evidence>
<name>A0A8T1VVZ4_9STRA</name>
<proteinExistence type="predicted"/>
<feature type="transmembrane region" description="Helical" evidence="2">
    <location>
        <begin position="391"/>
        <end position="414"/>
    </location>
</feature>
<keyword evidence="2" id="KW-0472">Membrane</keyword>
<evidence type="ECO:0000256" key="2">
    <source>
        <dbReference type="SAM" id="Phobius"/>
    </source>
</evidence>
<reference evidence="3" key="1">
    <citation type="submission" date="2021-02" db="EMBL/GenBank/DDBJ databases">
        <authorList>
            <person name="Palmer J.M."/>
        </authorList>
    </citation>
    <scope>NUCLEOTIDE SEQUENCE</scope>
    <source>
        <strain evidence="3">SCRP734</strain>
    </source>
</reference>
<dbReference type="Proteomes" id="UP000694044">
    <property type="component" value="Unassembled WGS sequence"/>
</dbReference>
<feature type="transmembrane region" description="Helical" evidence="2">
    <location>
        <begin position="302"/>
        <end position="320"/>
    </location>
</feature>
<evidence type="ECO:0000256" key="1">
    <source>
        <dbReference type="SAM" id="MobiDB-lite"/>
    </source>
</evidence>
<dbReference type="OrthoDB" id="123265at2759"/>
<dbReference type="EMBL" id="JAGDFM010000122">
    <property type="protein sequence ID" value="KAG7385401.1"/>
    <property type="molecule type" value="Genomic_DNA"/>
</dbReference>
<comment type="caution">
    <text evidence="3">The sequence shown here is derived from an EMBL/GenBank/DDBJ whole genome shotgun (WGS) entry which is preliminary data.</text>
</comment>
<feature type="transmembrane region" description="Helical" evidence="2">
    <location>
        <begin position="57"/>
        <end position="76"/>
    </location>
</feature>